<evidence type="ECO:0008006" key="4">
    <source>
        <dbReference type="Google" id="ProtNLM"/>
    </source>
</evidence>
<comment type="caution">
    <text evidence="2">The sequence shown here is derived from an EMBL/GenBank/DDBJ whole genome shotgun (WGS) entry which is preliminary data.</text>
</comment>
<proteinExistence type="predicted"/>
<reference evidence="3" key="1">
    <citation type="submission" date="2018-06" db="EMBL/GenBank/DDBJ databases">
        <title>Aestuariibacter litoralis strain KCTC 52945T.</title>
        <authorList>
            <person name="Li X."/>
            <person name="Salam N."/>
            <person name="Li J.-L."/>
            <person name="Chen Y.-M."/>
            <person name="Yang Z.-W."/>
            <person name="Zhang L.-Y."/>
            <person name="Han M.-X."/>
            <person name="Xiao M."/>
            <person name="Li W.-J."/>
        </authorList>
    </citation>
    <scope>NUCLEOTIDE SEQUENCE [LARGE SCALE GENOMIC DNA]</scope>
    <source>
        <strain evidence="3">KCTC 52945</strain>
    </source>
</reference>
<keyword evidence="1" id="KW-0812">Transmembrane</keyword>
<gene>
    <name evidence="2" type="ORF">DK847_01065</name>
</gene>
<dbReference type="AlphaFoldDB" id="A0A2W2BQG9"/>
<keyword evidence="3" id="KW-1185">Reference proteome</keyword>
<feature type="transmembrane region" description="Helical" evidence="1">
    <location>
        <begin position="662"/>
        <end position="681"/>
    </location>
</feature>
<dbReference type="InterPro" id="IPR029062">
    <property type="entry name" value="Class_I_gatase-like"/>
</dbReference>
<keyword evidence="1" id="KW-1133">Transmembrane helix</keyword>
<evidence type="ECO:0000313" key="3">
    <source>
        <dbReference type="Proteomes" id="UP000248795"/>
    </source>
</evidence>
<accession>A0A2W2BQG9</accession>
<dbReference type="PANTHER" id="PTHR37947:SF1">
    <property type="entry name" value="BLL2462 PROTEIN"/>
    <property type="match status" value="1"/>
</dbReference>
<dbReference type="RefSeq" id="WP_111195766.1">
    <property type="nucleotide sequence ID" value="NZ_QKVK01000001.1"/>
</dbReference>
<protein>
    <recommendedName>
        <fullName evidence="4">Glutamine amidotransferase domain-containing protein</fullName>
    </recommendedName>
</protein>
<dbReference type="Gene3D" id="3.40.50.880">
    <property type="match status" value="1"/>
</dbReference>
<organism evidence="2 3">
    <name type="scientific">Aestuariivirga litoralis</name>
    <dbReference type="NCBI Taxonomy" id="2650924"/>
    <lineage>
        <taxon>Bacteria</taxon>
        <taxon>Pseudomonadati</taxon>
        <taxon>Pseudomonadota</taxon>
        <taxon>Alphaproteobacteria</taxon>
        <taxon>Hyphomicrobiales</taxon>
        <taxon>Aestuariivirgaceae</taxon>
        <taxon>Aestuariivirga</taxon>
    </lineage>
</organism>
<dbReference type="Proteomes" id="UP000248795">
    <property type="component" value="Unassembled WGS sequence"/>
</dbReference>
<evidence type="ECO:0000256" key="1">
    <source>
        <dbReference type="SAM" id="Phobius"/>
    </source>
</evidence>
<dbReference type="SUPFAM" id="SSF52317">
    <property type="entry name" value="Class I glutamine amidotransferase-like"/>
    <property type="match status" value="1"/>
</dbReference>
<sequence>MTSWNVVFEPVLPWLLIAAVGVAGLALLAALAFSRARGTPLRALALALLVAALANPVVRSEQRDPISDIAVAVVDRSLSQQNGQRPAQTEAAVTALQQAVARLPNTELRVVEVTSGAGTEDDGTRAFDALNRALADVPTERFAGALMITDGQVHDAPPDAAKSGIGGPLHGLITGSRAEKDRQIAIEKAPRFGIVGQEQTITFRLNEANGPGQPVPVTVTLGDAPPLTIDVSPGQAVEVPVSVDHAGQNIVEITAPPLDGEISLQNNRAVAVIEGVRDRLRVLLVSGEPHPGERTWRNLLKSDASVDLVHFTILRPPEKQDGTPTKELALIAFPTRELFVDKLDQFDLVIFDRYRRQSVLPAAYMFNIAQYVKDGGAVLIASGPDLAAEDGLYSTPLADIMTAIPTGDVVEEPFRPALTEQGKKHPVTKDLPGSAAGATGWGRWFRLVDTETSSGETVMSGPDNKPLLVLSRQDKGRVAQLLSDQGWLWARGFEGGGPQTELLRRLAHWLMKEPDLEEEALTGEQTGNTLLIERRTMADSAAPVTVTLPSGKTETLALTQVSPGRFQAQLPVTEAGLHRLTDGKLVAVAAGSGDAREMTSLLATTAIIGPVSAATGGGVDWLEDGMPQLVKVEAGRQMAGSGWIGLRANDRFRVESVSDTPLFATLLSLAVLLLALGGMWYRESR</sequence>
<name>A0A2W2BQG9_9HYPH</name>
<feature type="transmembrane region" description="Helical" evidence="1">
    <location>
        <begin position="12"/>
        <end position="33"/>
    </location>
</feature>
<dbReference type="EMBL" id="QKVK01000001">
    <property type="protein sequence ID" value="PZF78439.1"/>
    <property type="molecule type" value="Genomic_DNA"/>
</dbReference>
<evidence type="ECO:0000313" key="2">
    <source>
        <dbReference type="EMBL" id="PZF78439.1"/>
    </source>
</evidence>
<keyword evidence="1" id="KW-0472">Membrane</keyword>
<dbReference type="PANTHER" id="PTHR37947">
    <property type="entry name" value="BLL2462 PROTEIN"/>
    <property type="match status" value="1"/>
</dbReference>